<protein>
    <submittedName>
        <fullName evidence="1">Uncharacterized protein</fullName>
    </submittedName>
</protein>
<reference evidence="1" key="2">
    <citation type="journal article" date="2015" name="Data Brief">
        <title>Shoot transcriptome of the giant reed, Arundo donax.</title>
        <authorList>
            <person name="Barrero R.A."/>
            <person name="Guerrero F.D."/>
            <person name="Moolhuijzen P."/>
            <person name="Goolsby J.A."/>
            <person name="Tidwell J."/>
            <person name="Bellgard S.E."/>
            <person name="Bellgard M.I."/>
        </authorList>
    </citation>
    <scope>NUCLEOTIDE SEQUENCE</scope>
    <source>
        <tissue evidence="1">Shoot tissue taken approximately 20 cm above the soil surface</tissue>
    </source>
</reference>
<name>A0A0A9BQU1_ARUDO</name>
<proteinExistence type="predicted"/>
<accession>A0A0A9BQU1</accession>
<evidence type="ECO:0000313" key="1">
    <source>
        <dbReference type="EMBL" id="JAD66354.1"/>
    </source>
</evidence>
<dbReference type="EMBL" id="GBRH01231541">
    <property type="protein sequence ID" value="JAD66354.1"/>
    <property type="molecule type" value="Transcribed_RNA"/>
</dbReference>
<dbReference type="AlphaFoldDB" id="A0A0A9BQU1"/>
<reference evidence="1" key="1">
    <citation type="submission" date="2014-09" db="EMBL/GenBank/DDBJ databases">
        <authorList>
            <person name="Magalhaes I.L.F."/>
            <person name="Oliveira U."/>
            <person name="Santos F.R."/>
            <person name="Vidigal T.H.D.A."/>
            <person name="Brescovit A.D."/>
            <person name="Santos A.J."/>
        </authorList>
    </citation>
    <scope>NUCLEOTIDE SEQUENCE</scope>
    <source>
        <tissue evidence="1">Shoot tissue taken approximately 20 cm above the soil surface</tissue>
    </source>
</reference>
<sequence length="49" mass="5821">MYLERSIFEVYDTGSGFSPWELDYSKWFGVWFNLELVGSTLYGRMLIES</sequence>
<organism evidence="1">
    <name type="scientific">Arundo donax</name>
    <name type="common">Giant reed</name>
    <name type="synonym">Donax arundinaceus</name>
    <dbReference type="NCBI Taxonomy" id="35708"/>
    <lineage>
        <taxon>Eukaryota</taxon>
        <taxon>Viridiplantae</taxon>
        <taxon>Streptophyta</taxon>
        <taxon>Embryophyta</taxon>
        <taxon>Tracheophyta</taxon>
        <taxon>Spermatophyta</taxon>
        <taxon>Magnoliopsida</taxon>
        <taxon>Liliopsida</taxon>
        <taxon>Poales</taxon>
        <taxon>Poaceae</taxon>
        <taxon>PACMAD clade</taxon>
        <taxon>Arundinoideae</taxon>
        <taxon>Arundineae</taxon>
        <taxon>Arundo</taxon>
    </lineage>
</organism>